<evidence type="ECO:0000313" key="2">
    <source>
        <dbReference type="EMBL" id="MCI3270122.1"/>
    </source>
</evidence>
<sequence>MVEQEQRNESDPTSESRQQRAGIAAFLTGLLATLAFFAFFPGLPHVIDWGAILVAIAAGGLARWFCRSWMARTAREKDSA</sequence>
<dbReference type="RefSeq" id="WP_242760650.1">
    <property type="nucleotide sequence ID" value="NZ_JALDAY010000001.1"/>
</dbReference>
<comment type="caution">
    <text evidence="2">The sequence shown here is derived from an EMBL/GenBank/DDBJ whole genome shotgun (WGS) entry which is preliminary data.</text>
</comment>
<keyword evidence="1" id="KW-0472">Membrane</keyword>
<keyword evidence="1" id="KW-0812">Transmembrane</keyword>
<name>A0ABS9XYS7_9ACTN</name>
<feature type="transmembrane region" description="Helical" evidence="1">
    <location>
        <begin position="21"/>
        <end position="40"/>
    </location>
</feature>
<dbReference type="Proteomes" id="UP001165269">
    <property type="component" value="Unassembled WGS sequence"/>
</dbReference>
<proteinExistence type="predicted"/>
<dbReference type="EMBL" id="JALDAY010000001">
    <property type="protein sequence ID" value="MCI3270122.1"/>
    <property type="molecule type" value="Genomic_DNA"/>
</dbReference>
<reference evidence="2" key="1">
    <citation type="submission" date="2022-03" db="EMBL/GenBank/DDBJ databases">
        <title>Streptomyces 7R015 and 7R016 isolated from Barleria lupulina in Thailand.</title>
        <authorList>
            <person name="Kanchanasin P."/>
            <person name="Phongsopitanun W."/>
            <person name="Tanasupawat S."/>
        </authorList>
    </citation>
    <scope>NUCLEOTIDE SEQUENCE</scope>
    <source>
        <strain evidence="2">7R015</strain>
    </source>
</reference>
<evidence type="ECO:0000256" key="1">
    <source>
        <dbReference type="SAM" id="Phobius"/>
    </source>
</evidence>
<evidence type="ECO:0000313" key="3">
    <source>
        <dbReference type="Proteomes" id="UP001165269"/>
    </source>
</evidence>
<protein>
    <submittedName>
        <fullName evidence="2">Uncharacterized protein</fullName>
    </submittedName>
</protein>
<keyword evidence="3" id="KW-1185">Reference proteome</keyword>
<keyword evidence="1" id="KW-1133">Transmembrane helix</keyword>
<accession>A0ABS9XYS7</accession>
<organism evidence="2 3">
    <name type="scientific">Streptomyces cylindrosporus</name>
    <dbReference type="NCBI Taxonomy" id="2927583"/>
    <lineage>
        <taxon>Bacteria</taxon>
        <taxon>Bacillati</taxon>
        <taxon>Actinomycetota</taxon>
        <taxon>Actinomycetes</taxon>
        <taxon>Kitasatosporales</taxon>
        <taxon>Streptomycetaceae</taxon>
        <taxon>Streptomyces</taxon>
    </lineage>
</organism>
<gene>
    <name evidence="2" type="ORF">MQP27_03235</name>
</gene>
<feature type="transmembrane region" description="Helical" evidence="1">
    <location>
        <begin position="46"/>
        <end position="66"/>
    </location>
</feature>